<proteinExistence type="predicted"/>
<dbReference type="SUPFAM" id="SSF49265">
    <property type="entry name" value="Fibronectin type III"/>
    <property type="match status" value="1"/>
</dbReference>
<organism evidence="1 2">
    <name type="scientific">Oncorhynchus mykiss</name>
    <name type="common">Rainbow trout</name>
    <name type="synonym">Salmo gairdneri</name>
    <dbReference type="NCBI Taxonomy" id="8022"/>
    <lineage>
        <taxon>Eukaryota</taxon>
        <taxon>Metazoa</taxon>
        <taxon>Chordata</taxon>
        <taxon>Craniata</taxon>
        <taxon>Vertebrata</taxon>
        <taxon>Euteleostomi</taxon>
        <taxon>Actinopterygii</taxon>
        <taxon>Neopterygii</taxon>
        <taxon>Teleostei</taxon>
        <taxon>Protacanthopterygii</taxon>
        <taxon>Salmoniformes</taxon>
        <taxon>Salmonidae</taxon>
        <taxon>Salmoninae</taxon>
        <taxon>Oncorhynchus</taxon>
    </lineage>
</organism>
<sequence length="131" mass="14127">MKDKYDALKPVSLICLCYVLLAPSLCLLSVCLSISLCPLDLPGPPSSVSLFVTSASSLFVSIREPNGIATGLITRYRVEWSTSANFKSILGSAQVIDTKTPIHSITGLTTVRHTRPRSHLLNQNTLRLGGT</sequence>
<dbReference type="AlphaFoldDB" id="A0A060Y8N9"/>
<dbReference type="STRING" id="8022.A0A060Y8N9"/>
<dbReference type="InterPro" id="IPR036116">
    <property type="entry name" value="FN3_sf"/>
</dbReference>
<dbReference type="EMBL" id="FR908512">
    <property type="protein sequence ID" value="CDQ88288.1"/>
    <property type="molecule type" value="Genomic_DNA"/>
</dbReference>
<evidence type="ECO:0000313" key="1">
    <source>
        <dbReference type="EMBL" id="CDQ88288.1"/>
    </source>
</evidence>
<name>A0A060Y8N9_ONCMY</name>
<reference evidence="1" key="2">
    <citation type="submission" date="2014-03" db="EMBL/GenBank/DDBJ databases">
        <authorList>
            <person name="Genoscope - CEA"/>
        </authorList>
    </citation>
    <scope>NUCLEOTIDE SEQUENCE</scope>
</reference>
<evidence type="ECO:0000313" key="2">
    <source>
        <dbReference type="Proteomes" id="UP000193380"/>
    </source>
</evidence>
<dbReference type="Gene3D" id="2.60.40.10">
    <property type="entry name" value="Immunoglobulins"/>
    <property type="match status" value="1"/>
</dbReference>
<dbReference type="Proteomes" id="UP000193380">
    <property type="component" value="Unassembled WGS sequence"/>
</dbReference>
<gene>
    <name evidence="1" type="ORF">GSONMT00019636001</name>
</gene>
<dbReference type="InterPro" id="IPR013783">
    <property type="entry name" value="Ig-like_fold"/>
</dbReference>
<protein>
    <recommendedName>
        <fullName evidence="3">Fibronectin type-III domain-containing protein</fullName>
    </recommendedName>
</protein>
<dbReference type="PaxDb" id="8022-A0A060Y8N9"/>
<evidence type="ECO:0008006" key="3">
    <source>
        <dbReference type="Google" id="ProtNLM"/>
    </source>
</evidence>
<accession>A0A060Y8N9</accession>
<reference evidence="1" key="1">
    <citation type="journal article" date="2014" name="Nat. Commun.">
        <title>The rainbow trout genome provides novel insights into evolution after whole-genome duplication in vertebrates.</title>
        <authorList>
            <person name="Berthelot C."/>
            <person name="Brunet F."/>
            <person name="Chalopin D."/>
            <person name="Juanchich A."/>
            <person name="Bernard M."/>
            <person name="Noel B."/>
            <person name="Bento P."/>
            <person name="Da Silva C."/>
            <person name="Labadie K."/>
            <person name="Alberti A."/>
            <person name="Aury J.M."/>
            <person name="Louis A."/>
            <person name="Dehais P."/>
            <person name="Bardou P."/>
            <person name="Montfort J."/>
            <person name="Klopp C."/>
            <person name="Cabau C."/>
            <person name="Gaspin C."/>
            <person name="Thorgaard G.H."/>
            <person name="Boussaha M."/>
            <person name="Quillet E."/>
            <person name="Guyomard R."/>
            <person name="Galiana D."/>
            <person name="Bobe J."/>
            <person name="Volff J.N."/>
            <person name="Genet C."/>
            <person name="Wincker P."/>
            <person name="Jaillon O."/>
            <person name="Roest Crollius H."/>
            <person name="Guiguen Y."/>
        </authorList>
    </citation>
    <scope>NUCLEOTIDE SEQUENCE [LARGE SCALE GENOMIC DNA]</scope>
</reference>